<dbReference type="Gene3D" id="3.40.50.720">
    <property type="entry name" value="NAD(P)-binding Rossmann-like Domain"/>
    <property type="match status" value="1"/>
</dbReference>
<evidence type="ECO:0000256" key="2">
    <source>
        <dbReference type="ARBA" id="ARBA00023002"/>
    </source>
</evidence>
<keyword evidence="1" id="KW-0521">NADP</keyword>
<feature type="domain" description="Dihydrodipicolinate reductase N-terminal" evidence="3">
    <location>
        <begin position="25"/>
        <end position="88"/>
    </location>
</feature>
<evidence type="ECO:0000256" key="1">
    <source>
        <dbReference type="ARBA" id="ARBA00022857"/>
    </source>
</evidence>
<evidence type="ECO:0000313" key="6">
    <source>
        <dbReference type="Proteomes" id="UP001432062"/>
    </source>
</evidence>
<gene>
    <name evidence="5" type="ORF">OG563_43200</name>
</gene>
<name>A0ABZ1YRK9_9NOCA</name>
<reference evidence="5" key="1">
    <citation type="submission" date="2022-10" db="EMBL/GenBank/DDBJ databases">
        <title>The complete genomes of actinobacterial strains from the NBC collection.</title>
        <authorList>
            <person name="Joergensen T.S."/>
            <person name="Alvarez Arevalo M."/>
            <person name="Sterndorff E.B."/>
            <person name="Faurdal D."/>
            <person name="Vuksanovic O."/>
            <person name="Mourched A.-S."/>
            <person name="Charusanti P."/>
            <person name="Shaw S."/>
            <person name="Blin K."/>
            <person name="Weber T."/>
        </authorList>
    </citation>
    <scope>NUCLEOTIDE SEQUENCE</scope>
    <source>
        <strain evidence="5">NBC_01482</strain>
    </source>
</reference>
<accession>A0ABZ1YRK9</accession>
<dbReference type="RefSeq" id="WP_329409306.1">
    <property type="nucleotide sequence ID" value="NZ_CP109441.1"/>
</dbReference>
<dbReference type="Pfam" id="PF19328">
    <property type="entry name" value="DAP_DH_C"/>
    <property type="match status" value="1"/>
</dbReference>
<evidence type="ECO:0000259" key="3">
    <source>
        <dbReference type="Pfam" id="PF01113"/>
    </source>
</evidence>
<proteinExistence type="predicted"/>
<keyword evidence="2" id="KW-0560">Oxidoreductase</keyword>
<sequence length="358" mass="38258">MKSVSLSHTVVDSPTTSSYRVVQWATGDVGARALRAVIEHPNLALAGVYAYSADKVGRDAGELCGLGAIGVTATGSLDQILALGADCVLYMPLRCDIDTVCRLLESGANIVTTCGEFHRPASMDPAVRARVESACRAGNTSIHSTGSSPGFITEAVPLVLSSIQRELRGLTIEEYADMSQRDSPAIPFEIMGFGRPPAQFDTRRADNLRHAFGPSLQLVADAIGRPLDTVDAIAEVALARRRTEIVAGTLEAGTVAAQRITISGRHKGTVLLQFRANWYCTTDIDAAWDLRPTGWRVRVDGDAPLDIDMRFPFPLTQMNEISPAYTANRPVNAIPFVCAAPPGIRTAVDLPTITASLA</sequence>
<organism evidence="5 6">
    <name type="scientific">Nocardia vinacea</name>
    <dbReference type="NCBI Taxonomy" id="96468"/>
    <lineage>
        <taxon>Bacteria</taxon>
        <taxon>Bacillati</taxon>
        <taxon>Actinomycetota</taxon>
        <taxon>Actinomycetes</taxon>
        <taxon>Mycobacteriales</taxon>
        <taxon>Nocardiaceae</taxon>
        <taxon>Nocardia</taxon>
    </lineage>
</organism>
<dbReference type="InterPro" id="IPR036291">
    <property type="entry name" value="NAD(P)-bd_dom_sf"/>
</dbReference>
<evidence type="ECO:0000313" key="5">
    <source>
        <dbReference type="EMBL" id="WUV45818.1"/>
    </source>
</evidence>
<keyword evidence="6" id="KW-1185">Reference proteome</keyword>
<dbReference type="EMBL" id="CP109441">
    <property type="protein sequence ID" value="WUV45818.1"/>
    <property type="molecule type" value="Genomic_DNA"/>
</dbReference>
<dbReference type="InterPro" id="IPR000846">
    <property type="entry name" value="DapB_N"/>
</dbReference>
<dbReference type="CDD" id="cd24146">
    <property type="entry name" value="nat-AmDH_N_like"/>
    <property type="match status" value="1"/>
</dbReference>
<feature type="domain" description="2,4-diaminopentanoate dehydrogenase C-terminal" evidence="4">
    <location>
        <begin position="212"/>
        <end position="355"/>
    </location>
</feature>
<dbReference type="InterPro" id="IPR045760">
    <property type="entry name" value="DAP_DH_C"/>
</dbReference>
<dbReference type="Proteomes" id="UP001432062">
    <property type="component" value="Chromosome"/>
</dbReference>
<dbReference type="SUPFAM" id="SSF51735">
    <property type="entry name" value="NAD(P)-binding Rossmann-fold domains"/>
    <property type="match status" value="1"/>
</dbReference>
<dbReference type="Pfam" id="PF01113">
    <property type="entry name" value="DapB_N"/>
    <property type="match status" value="1"/>
</dbReference>
<evidence type="ECO:0000259" key="4">
    <source>
        <dbReference type="Pfam" id="PF19328"/>
    </source>
</evidence>
<protein>
    <submittedName>
        <fullName evidence="5">Dihydrodipicolinate reductase</fullName>
    </submittedName>
</protein>